<gene>
    <name evidence="3" type="ORF">GQF63_12010</name>
</gene>
<dbReference type="InterPro" id="IPR025510">
    <property type="entry name" value="DUF4397"/>
</dbReference>
<dbReference type="Pfam" id="PF14344">
    <property type="entry name" value="DUF4397"/>
    <property type="match status" value="1"/>
</dbReference>
<keyword evidence="1" id="KW-0812">Transmembrane</keyword>
<dbReference type="OrthoDB" id="9792011at2"/>
<feature type="domain" description="DUF4397" evidence="2">
    <location>
        <begin position="118"/>
        <end position="197"/>
    </location>
</feature>
<protein>
    <recommendedName>
        <fullName evidence="2">DUF4397 domain-containing protein</fullName>
    </recommendedName>
</protein>
<feature type="transmembrane region" description="Helical" evidence="1">
    <location>
        <begin position="7"/>
        <end position="24"/>
    </location>
</feature>
<keyword evidence="1" id="KW-0472">Membrane</keyword>
<dbReference type="AlphaFoldDB" id="A0A6N8L2M3"/>
<proteinExistence type="predicted"/>
<sequence length="304" mass="35007">MEAKTKYFHLLEIILICILLQTLMGCKKEVIPISNANEIARINFFDASEVFNAIGRDNYIYINDSVPSDNFRNGFPKFRRMDRNDPHGRTFPGSGYMHPNIRINVHNANSNLYHNVYWFPMQQGEYKFIFSTDEKVFAKDTTLKFDPKQYYAVYLLDDPNNDGAFNVLSFPEDIKVTEGKVRLRVIHLSPDLGGVRIIRNDVEGKVKKENFPEVLNYRDVTDYIEIDTTGASKSHGNILLGLTDAKNPDHMHKMQIIPADPGSTYVLLIKGHQNQIQRKLLQKDGTYRSIGIIPNIRTLLRRLN</sequence>
<evidence type="ECO:0000256" key="1">
    <source>
        <dbReference type="SAM" id="Phobius"/>
    </source>
</evidence>
<name>A0A6N8L2M3_9SPHI</name>
<dbReference type="PROSITE" id="PS51257">
    <property type="entry name" value="PROKAR_LIPOPROTEIN"/>
    <property type="match status" value="1"/>
</dbReference>
<evidence type="ECO:0000313" key="3">
    <source>
        <dbReference type="EMBL" id="MVZ62751.1"/>
    </source>
</evidence>
<comment type="caution">
    <text evidence="3">The sequence shown here is derived from an EMBL/GenBank/DDBJ whole genome shotgun (WGS) entry which is preliminary data.</text>
</comment>
<evidence type="ECO:0000259" key="2">
    <source>
        <dbReference type="Pfam" id="PF14344"/>
    </source>
</evidence>
<organism evidence="3 4">
    <name type="scientific">Sphingobacterium humi</name>
    <dbReference type="NCBI Taxonomy" id="1796905"/>
    <lineage>
        <taxon>Bacteria</taxon>
        <taxon>Pseudomonadati</taxon>
        <taxon>Bacteroidota</taxon>
        <taxon>Sphingobacteriia</taxon>
        <taxon>Sphingobacteriales</taxon>
        <taxon>Sphingobacteriaceae</taxon>
        <taxon>Sphingobacterium</taxon>
    </lineage>
</organism>
<dbReference type="Proteomes" id="UP000435036">
    <property type="component" value="Unassembled WGS sequence"/>
</dbReference>
<evidence type="ECO:0000313" key="4">
    <source>
        <dbReference type="Proteomes" id="UP000435036"/>
    </source>
</evidence>
<reference evidence="3 4" key="1">
    <citation type="submission" date="2019-12" db="EMBL/GenBank/DDBJ databases">
        <authorList>
            <person name="Dong K."/>
        </authorList>
    </citation>
    <scope>NUCLEOTIDE SEQUENCE [LARGE SCALE GENOMIC DNA]</scope>
    <source>
        <strain evidence="3 4">JCM 31225</strain>
    </source>
</reference>
<keyword evidence="1" id="KW-1133">Transmembrane helix</keyword>
<accession>A0A6N8L2M3</accession>
<dbReference type="RefSeq" id="WP_160369475.1">
    <property type="nucleotide sequence ID" value="NZ_WSQA01000008.1"/>
</dbReference>
<dbReference type="EMBL" id="WSQA01000008">
    <property type="protein sequence ID" value="MVZ62751.1"/>
    <property type="molecule type" value="Genomic_DNA"/>
</dbReference>
<keyword evidence="4" id="KW-1185">Reference proteome</keyword>